<name>Q6IKB5_DROME</name>
<gene>
    <name evidence="1" type="ORF">HDC12962</name>
</gene>
<dbReference type="AlphaFoldDB" id="Q6IKB5"/>
<protein>
    <submittedName>
        <fullName evidence="1">HDC12962</fullName>
    </submittedName>
</protein>
<dbReference type="EMBL" id="BK002451">
    <property type="protein sequence ID" value="DAA03957.1"/>
    <property type="molecule type" value="Genomic_DNA"/>
</dbReference>
<accession>Q6IKB5</accession>
<reference evidence="1" key="1">
    <citation type="journal article" date="2003" name="Genome Biol.">
        <title>An integrated gene annotation and transcriptional profiling approach towards the full gene content of the Drosophila genome.</title>
        <authorList>
            <person name="Hild M."/>
            <person name="Beckmann B."/>
            <person name="Haas S.A."/>
            <person name="Koch B."/>
            <person name="Solovyev V."/>
            <person name="Busold C."/>
            <person name="Fellenberg K."/>
            <person name="Boutros M."/>
            <person name="Vingron M."/>
            <person name="Sauer F."/>
            <person name="Hoheisel J.D."/>
            <person name="Paro R."/>
        </authorList>
    </citation>
    <scope>NUCLEOTIDE SEQUENCE</scope>
</reference>
<organism evidence="1">
    <name type="scientific">Drosophila melanogaster</name>
    <name type="common">Fruit fly</name>
    <dbReference type="NCBI Taxonomy" id="7227"/>
    <lineage>
        <taxon>Eukaryota</taxon>
        <taxon>Metazoa</taxon>
        <taxon>Ecdysozoa</taxon>
        <taxon>Arthropoda</taxon>
        <taxon>Hexapoda</taxon>
        <taxon>Insecta</taxon>
        <taxon>Pterygota</taxon>
        <taxon>Neoptera</taxon>
        <taxon>Endopterygota</taxon>
        <taxon>Diptera</taxon>
        <taxon>Brachycera</taxon>
        <taxon>Muscomorpha</taxon>
        <taxon>Ephydroidea</taxon>
        <taxon>Drosophilidae</taxon>
        <taxon>Drosophila</taxon>
        <taxon>Sophophora</taxon>
    </lineage>
</organism>
<sequence>MTPKLVPLQKVNISVHVSNAAFVSHAFFRSALNTFPNFLSDLSLKYLMDGGGVIKFRVKMSSTLESLVWLSKFKWPPPRGHNIKHTPCYQRLKHILATHLITQRPKLEKAEAVVPPSTRKWSVPWPPKMRCLTFQLQQQMEASVATRTTIKQQMPCKVSIITCKSLSQTISSIMRPV</sequence>
<evidence type="ECO:0000313" key="1">
    <source>
        <dbReference type="EMBL" id="DAA03957.1"/>
    </source>
</evidence>
<proteinExistence type="predicted"/>